<evidence type="ECO:0000313" key="3">
    <source>
        <dbReference type="EMBL" id="OJT13756.1"/>
    </source>
</evidence>
<dbReference type="InterPro" id="IPR051783">
    <property type="entry name" value="NAD(P)-dependent_oxidoreduct"/>
</dbReference>
<comment type="caution">
    <text evidence="3">The sequence shown here is derived from an EMBL/GenBank/DDBJ whole genome shotgun (WGS) entry which is preliminary data.</text>
</comment>
<accession>A0A1M2W1S6</accession>
<dbReference type="Proteomes" id="UP000184267">
    <property type="component" value="Unassembled WGS sequence"/>
</dbReference>
<feature type="transmembrane region" description="Helical" evidence="1">
    <location>
        <begin position="30"/>
        <end position="49"/>
    </location>
</feature>
<dbReference type="SUPFAM" id="SSF51735">
    <property type="entry name" value="NAD(P)-binding Rossmann-fold domains"/>
    <property type="match status" value="1"/>
</dbReference>
<dbReference type="AlphaFoldDB" id="A0A1M2W1S6"/>
<dbReference type="GO" id="GO:0004029">
    <property type="term" value="F:aldehyde dehydrogenase (NAD+) activity"/>
    <property type="evidence" value="ECO:0007669"/>
    <property type="project" value="TreeGrafter"/>
</dbReference>
<keyword evidence="1" id="KW-1133">Transmembrane helix</keyword>
<name>A0A1M2W1S6_TRAPU</name>
<feature type="domain" description="NAD(P)-binding" evidence="2">
    <location>
        <begin position="34"/>
        <end position="108"/>
    </location>
</feature>
<dbReference type="Gene3D" id="3.40.50.720">
    <property type="entry name" value="NAD(P)-binding Rossmann-like Domain"/>
    <property type="match status" value="2"/>
</dbReference>
<dbReference type="EMBL" id="MNAD01000365">
    <property type="protein sequence ID" value="OJT13756.1"/>
    <property type="molecule type" value="Genomic_DNA"/>
</dbReference>
<reference evidence="3 4" key="1">
    <citation type="submission" date="2016-10" db="EMBL/GenBank/DDBJ databases">
        <title>Genome sequence of the basidiomycete white-rot fungus Trametes pubescens.</title>
        <authorList>
            <person name="Makela M.R."/>
            <person name="Granchi Z."/>
            <person name="Peng M."/>
            <person name="De Vries R.P."/>
            <person name="Grigoriev I."/>
            <person name="Riley R."/>
            <person name="Hilden K."/>
        </authorList>
    </citation>
    <scope>NUCLEOTIDE SEQUENCE [LARGE SCALE GENOMIC DNA]</scope>
    <source>
        <strain evidence="3 4">FBCC735</strain>
    </source>
</reference>
<dbReference type="STRING" id="154538.A0A1M2W1S6"/>
<dbReference type="InterPro" id="IPR016040">
    <property type="entry name" value="NAD(P)-bd_dom"/>
</dbReference>
<protein>
    <recommendedName>
        <fullName evidence="2">NAD(P)-binding domain-containing protein</fullName>
    </recommendedName>
</protein>
<dbReference type="InterPro" id="IPR036291">
    <property type="entry name" value="NAD(P)-bd_dom_sf"/>
</dbReference>
<evidence type="ECO:0000259" key="2">
    <source>
        <dbReference type="Pfam" id="PF13460"/>
    </source>
</evidence>
<dbReference type="GO" id="GO:0005737">
    <property type="term" value="C:cytoplasm"/>
    <property type="evidence" value="ECO:0007669"/>
    <property type="project" value="TreeGrafter"/>
</dbReference>
<keyword evidence="1" id="KW-0472">Membrane</keyword>
<evidence type="ECO:0000256" key="1">
    <source>
        <dbReference type="SAM" id="Phobius"/>
    </source>
</evidence>
<dbReference type="PANTHER" id="PTHR48079:SF6">
    <property type="entry name" value="NAD(P)-BINDING DOMAIN-CONTAINING PROTEIN-RELATED"/>
    <property type="match status" value="1"/>
</dbReference>
<keyword evidence="4" id="KW-1185">Reference proteome</keyword>
<dbReference type="Pfam" id="PF13460">
    <property type="entry name" value="NAD_binding_10"/>
    <property type="match status" value="1"/>
</dbReference>
<sequence length="332" mass="35318">MLSYFVSGYQTVLSWVFGISEQQDSQLVKVFIVGATGYVGGAVLALLLAGENAKRFEVTVLSRSADKARAFESFGVKAIVGSLDDLVTLEAIAAESDVVIECADADHIASTKAFLAGLRRKHEVMGTAPILVHTSGTGYVKTFIVLPSTIYGLASGPLVDAGIVNPRSMQIPALIEASMDRRQAGMVGEGRNFHPNVHIDDVARLYCTIIERALAGDDIGHGREGFYFGENGEHTMLDIAQAMGADLEAMGLADTADPSTFNKTELDKYFGGSDSLGTNVRCRAERSRGIGWKPVKTSEDMLASIKPEIEHIIAGRKLNSGACSGTGSPRSG</sequence>
<dbReference type="OMA" id="IVNPRSM"/>
<evidence type="ECO:0000313" key="4">
    <source>
        <dbReference type="Proteomes" id="UP000184267"/>
    </source>
</evidence>
<keyword evidence="1" id="KW-0812">Transmembrane</keyword>
<dbReference type="OrthoDB" id="10262413at2759"/>
<dbReference type="PANTHER" id="PTHR48079">
    <property type="entry name" value="PROTEIN YEEZ"/>
    <property type="match status" value="1"/>
</dbReference>
<proteinExistence type="predicted"/>
<organism evidence="3 4">
    <name type="scientific">Trametes pubescens</name>
    <name type="common">White-rot fungus</name>
    <dbReference type="NCBI Taxonomy" id="154538"/>
    <lineage>
        <taxon>Eukaryota</taxon>
        <taxon>Fungi</taxon>
        <taxon>Dikarya</taxon>
        <taxon>Basidiomycota</taxon>
        <taxon>Agaricomycotina</taxon>
        <taxon>Agaricomycetes</taxon>
        <taxon>Polyporales</taxon>
        <taxon>Polyporaceae</taxon>
        <taxon>Trametes</taxon>
    </lineage>
</organism>
<gene>
    <name evidence="3" type="ORF">TRAPUB_9692</name>
</gene>